<gene>
    <name evidence="1" type="ordered locus">PCC7424_5237</name>
</gene>
<name>B7KI98_GLOC7</name>
<accession>B7KI98</accession>
<dbReference type="eggNOG" id="ENOG5030PKJ">
    <property type="taxonomic scope" value="Bacteria"/>
</dbReference>
<proteinExistence type="predicted"/>
<evidence type="ECO:0000313" key="2">
    <source>
        <dbReference type="Proteomes" id="UP000002384"/>
    </source>
</evidence>
<protein>
    <submittedName>
        <fullName evidence="1">Uncharacterized protein</fullName>
    </submittedName>
</protein>
<dbReference type="KEGG" id="cyc:PCC7424_5237"/>
<reference evidence="2" key="1">
    <citation type="journal article" date="2011" name="MBio">
        <title>Novel metabolic attributes of the genus Cyanothece, comprising a group of unicellular nitrogen-fixing Cyanobacteria.</title>
        <authorList>
            <person name="Bandyopadhyay A."/>
            <person name="Elvitigala T."/>
            <person name="Welsh E."/>
            <person name="Stockel J."/>
            <person name="Liberton M."/>
            <person name="Min H."/>
            <person name="Sherman L.A."/>
            <person name="Pakrasi H.B."/>
        </authorList>
    </citation>
    <scope>NUCLEOTIDE SEQUENCE [LARGE SCALE GENOMIC DNA]</scope>
    <source>
        <strain evidence="2">PCC 7424</strain>
    </source>
</reference>
<sequence>MLIVNDFAFHLCTGRSGRVIGYGSKMINDSYLPTLKVLVNQHSQLGTSRLVMEDLVSKWMPLK</sequence>
<evidence type="ECO:0000313" key="1">
    <source>
        <dbReference type="EMBL" id="ACK73585.1"/>
    </source>
</evidence>
<dbReference type="EMBL" id="CP001291">
    <property type="protein sequence ID" value="ACK73585.1"/>
    <property type="molecule type" value="Genomic_DNA"/>
</dbReference>
<dbReference type="Proteomes" id="UP000002384">
    <property type="component" value="Chromosome"/>
</dbReference>
<dbReference type="HOGENOM" id="CLU_189122_0_0_3"/>
<organism evidence="1 2">
    <name type="scientific">Gloeothece citriformis (strain PCC 7424)</name>
    <name type="common">Cyanothece sp. (strain PCC 7424)</name>
    <dbReference type="NCBI Taxonomy" id="65393"/>
    <lineage>
        <taxon>Bacteria</taxon>
        <taxon>Bacillati</taxon>
        <taxon>Cyanobacteriota</taxon>
        <taxon>Cyanophyceae</taxon>
        <taxon>Oscillatoriophycideae</taxon>
        <taxon>Chroococcales</taxon>
        <taxon>Aphanothecaceae</taxon>
        <taxon>Gloeothece</taxon>
        <taxon>Gloeothece citriformis</taxon>
    </lineage>
</organism>
<dbReference type="AlphaFoldDB" id="B7KI98"/>
<keyword evidence="2" id="KW-1185">Reference proteome</keyword>